<evidence type="ECO:0000256" key="4">
    <source>
        <dbReference type="PROSITE-ProRule" id="PRU00339"/>
    </source>
</evidence>
<dbReference type="Gene3D" id="1.25.40.10">
    <property type="entry name" value="Tetratricopeptide repeat domain"/>
    <property type="match status" value="3"/>
</dbReference>
<comment type="subcellular location">
    <subcellularLocation>
        <location evidence="1">Cytoplasm</location>
        <location evidence="1">Cytoskeleton</location>
        <location evidence="1">Cilium axoneme</location>
    </subcellularLocation>
</comment>
<dbReference type="SMART" id="SM00028">
    <property type="entry name" value="TPR"/>
    <property type="match status" value="7"/>
</dbReference>
<feature type="compositionally biased region" description="Basic and acidic residues" evidence="5">
    <location>
        <begin position="612"/>
        <end position="626"/>
    </location>
</feature>
<keyword evidence="7" id="KW-1185">Reference proteome</keyword>
<dbReference type="Proteomes" id="UP000887013">
    <property type="component" value="Unassembled WGS sequence"/>
</dbReference>
<keyword evidence="4" id="KW-0802">TPR repeat</keyword>
<comment type="caution">
    <text evidence="6">The sequence shown here is derived from an EMBL/GenBank/DDBJ whole genome shotgun (WGS) entry which is preliminary data.</text>
</comment>
<organism evidence="6 7">
    <name type="scientific">Nephila pilipes</name>
    <name type="common">Giant wood spider</name>
    <name type="synonym">Nephila maculata</name>
    <dbReference type="NCBI Taxonomy" id="299642"/>
    <lineage>
        <taxon>Eukaryota</taxon>
        <taxon>Metazoa</taxon>
        <taxon>Ecdysozoa</taxon>
        <taxon>Arthropoda</taxon>
        <taxon>Chelicerata</taxon>
        <taxon>Arachnida</taxon>
        <taxon>Araneae</taxon>
        <taxon>Araneomorphae</taxon>
        <taxon>Entelegynae</taxon>
        <taxon>Araneoidea</taxon>
        <taxon>Nephilidae</taxon>
        <taxon>Nephila</taxon>
    </lineage>
</organism>
<dbReference type="EMBL" id="BMAW01090404">
    <property type="protein sequence ID" value="GFS44648.1"/>
    <property type="molecule type" value="Genomic_DNA"/>
</dbReference>
<dbReference type="InterPro" id="IPR040111">
    <property type="entry name" value="ODAD4"/>
</dbReference>
<evidence type="ECO:0000256" key="2">
    <source>
        <dbReference type="ARBA" id="ARBA00034139"/>
    </source>
</evidence>
<dbReference type="GO" id="GO:0005930">
    <property type="term" value="C:axoneme"/>
    <property type="evidence" value="ECO:0007669"/>
    <property type="project" value="UniProtKB-SubCell"/>
</dbReference>
<gene>
    <name evidence="6" type="primary">ttc25_0</name>
    <name evidence="6" type="ORF">NPIL_43541</name>
</gene>
<feature type="compositionally biased region" description="Acidic residues" evidence="5">
    <location>
        <begin position="599"/>
        <end position="611"/>
    </location>
</feature>
<feature type="region of interest" description="Disordered" evidence="5">
    <location>
        <begin position="588"/>
        <end position="626"/>
    </location>
</feature>
<name>A0A8X6MDW2_NEPPI</name>
<dbReference type="PANTHER" id="PTHR23040">
    <property type="match status" value="1"/>
</dbReference>
<evidence type="ECO:0000313" key="6">
    <source>
        <dbReference type="EMBL" id="GFS44648.1"/>
    </source>
</evidence>
<dbReference type="InterPro" id="IPR019734">
    <property type="entry name" value="TPR_rpt"/>
</dbReference>
<dbReference type="OrthoDB" id="245563at2759"/>
<proteinExistence type="predicted"/>
<protein>
    <recommendedName>
        <fullName evidence="2">Outer dynein arm-docking complex subunit 4</fullName>
    </recommendedName>
    <alternativeName>
        <fullName evidence="3">Tetratricopeptide repeat protein 25</fullName>
    </alternativeName>
</protein>
<evidence type="ECO:0000256" key="1">
    <source>
        <dbReference type="ARBA" id="ARBA00004430"/>
    </source>
</evidence>
<evidence type="ECO:0000256" key="5">
    <source>
        <dbReference type="SAM" id="MobiDB-lite"/>
    </source>
</evidence>
<dbReference type="AlphaFoldDB" id="A0A8X6MDW2"/>
<dbReference type="PROSITE" id="PS50005">
    <property type="entry name" value="TPR"/>
    <property type="match status" value="1"/>
</dbReference>
<dbReference type="InterPro" id="IPR011990">
    <property type="entry name" value="TPR-like_helical_dom_sf"/>
</dbReference>
<dbReference type="Pfam" id="PF14559">
    <property type="entry name" value="TPR_19"/>
    <property type="match status" value="1"/>
</dbReference>
<reference evidence="6" key="1">
    <citation type="submission" date="2020-08" db="EMBL/GenBank/DDBJ databases">
        <title>Multicomponent nature underlies the extraordinary mechanical properties of spider dragline silk.</title>
        <authorList>
            <person name="Kono N."/>
            <person name="Nakamura H."/>
            <person name="Mori M."/>
            <person name="Yoshida Y."/>
            <person name="Ohtoshi R."/>
            <person name="Malay A.D."/>
            <person name="Moran D.A.P."/>
            <person name="Tomita M."/>
            <person name="Numata K."/>
            <person name="Arakawa K."/>
        </authorList>
    </citation>
    <scope>NUCLEOTIDE SEQUENCE</scope>
</reference>
<dbReference type="SUPFAM" id="SSF48452">
    <property type="entry name" value="TPR-like"/>
    <property type="match status" value="2"/>
</dbReference>
<feature type="repeat" description="TPR" evidence="4">
    <location>
        <begin position="329"/>
        <end position="362"/>
    </location>
</feature>
<accession>A0A8X6MDW2</accession>
<evidence type="ECO:0000256" key="3">
    <source>
        <dbReference type="ARBA" id="ARBA00034143"/>
    </source>
</evidence>
<evidence type="ECO:0000313" key="7">
    <source>
        <dbReference type="Proteomes" id="UP000887013"/>
    </source>
</evidence>
<sequence>MVAYEDFENETVTKKASKFPITLHISEGNKLIRLFQYKKAMDRFNAGLKTQPNNIRCLLGRAKCLIGLGEYDEARQHAEKIMKLDSKCSEAFSLHGNAEYSKGNFEEGLKSFCTAFQNQPYSIALKLGQQMCKKATDNSINTDVLLDQTDISEVNKLLKDKTMKLDYRFQGHFRKIPFTKDLKLIKSVLKDKDLSSVSAKCQDLYQYLKERREFWRTQNPDLTRRPLKRERKKYSSQLLRDLAFQQCADSEKYLLEGDISKCKKLCHETLKFIKTVFEESSPDSLETRANIFHILGLACMFTNDISSALKYHKQELKSAEKCGVIELKKKALLDLGEDYLKGGNFKQASAMFHQSLDFVESDDEKAIILYKIADCEMYLDNLEKSANIGRKSLTIAVSRKDSRLQCDATMLLAEISVKANDMEAAKNLYKDALQIAEKNKDSRVNKIKDLIMFYEALIERTRLEVEKNITKKTVNKTRASKCMENVKVTEPYGLSDSTKLIYSDPELLHRTISSDIHRDTSEEKYRNSLTENKRDRVNLPVTQLHDMNYSESQLHSRIIHSNVDDNTIKEKNHQNILSEKCNVTYSEPNLHSGVTPSDIDSEEFNASDDENIVNKEETHNKHESGS</sequence>